<dbReference type="GO" id="GO:0005739">
    <property type="term" value="C:mitochondrion"/>
    <property type="evidence" value="ECO:0007669"/>
    <property type="project" value="TreeGrafter"/>
</dbReference>
<proteinExistence type="predicted"/>
<evidence type="ECO:0000259" key="2">
    <source>
        <dbReference type="PROSITE" id="PS50989"/>
    </source>
</evidence>
<keyword evidence="4" id="KW-1185">Reference proteome</keyword>
<dbReference type="InterPro" id="IPR034733">
    <property type="entry name" value="AcCoA_carboxyl_beta"/>
</dbReference>
<dbReference type="InterPro" id="IPR029045">
    <property type="entry name" value="ClpP/crotonase-like_dom_sf"/>
</dbReference>
<dbReference type="SUPFAM" id="SSF52096">
    <property type="entry name" value="ClpP/crotonase"/>
    <property type="match status" value="1"/>
</dbReference>
<sequence length="472" mass="52162">MYKNGISHLTASSNLEGVTHILQWLSYVPESKGDSLPVRETSDYWDRDIAFTPPTAKKMNTHRSGSLASSTKGVLPGDTRQAGQVWYPNSAYKTAQAIFDSIVKDSLSSVANWCGFSGGQEDMYDEVLKQGSKIVDGLSAYKQPVFIYIVPNGELCGGAWVILGPLINPEKMQMYADVEAHAGVLEPEGIVEIKMRQDKILTLMERLDSTYAELKHASKHTTKTPEERAQATEALANREVFLQPTYKYFYWALRVRIARSGLLEQIEDGNPEMESEERTALLDSLIPDSGLSNNCALAEVPEQLDITPTLSKLKADHLLSHFAEVAGEDRKASLDGLVRIIDSLSNGEKMSLQSAIQNSVCLVGPPGKRLDSDYRIAPECQRESYEFHVSAEIITEENGCVVLLWLKKMEHLDMYDSSESALVAVALCRLLFKTHKKHDVLSLGQVHWRSSPQAGDSSKTLAALLSGTPIVT</sequence>
<dbReference type="GO" id="GO:0006633">
    <property type="term" value="P:fatty acid biosynthetic process"/>
    <property type="evidence" value="ECO:0007669"/>
    <property type="project" value="TreeGrafter"/>
</dbReference>
<reference evidence="3" key="1">
    <citation type="journal article" date="2020" name="New Phytol.">
        <title>Comparative genomics reveals dynamic genome evolution in host specialist ectomycorrhizal fungi.</title>
        <authorList>
            <person name="Lofgren L.A."/>
            <person name="Nguyen N.H."/>
            <person name="Vilgalys R."/>
            <person name="Ruytinx J."/>
            <person name="Liao H.L."/>
            <person name="Branco S."/>
            <person name="Kuo A."/>
            <person name="LaButti K."/>
            <person name="Lipzen A."/>
            <person name="Andreopoulos W."/>
            <person name="Pangilinan J."/>
            <person name="Riley R."/>
            <person name="Hundley H."/>
            <person name="Na H."/>
            <person name="Barry K."/>
            <person name="Grigoriev I.V."/>
            <person name="Stajich J.E."/>
            <person name="Kennedy P.G."/>
        </authorList>
    </citation>
    <scope>NUCLEOTIDE SEQUENCE</scope>
    <source>
        <strain evidence="3">DOB743</strain>
    </source>
</reference>
<protein>
    <submittedName>
        <fullName evidence="3">ClpP/crotonase-like domain-containing protein</fullName>
    </submittedName>
</protein>
<dbReference type="AlphaFoldDB" id="A0A9P7D1M8"/>
<evidence type="ECO:0000313" key="4">
    <source>
        <dbReference type="Proteomes" id="UP000714275"/>
    </source>
</evidence>
<dbReference type="PANTHER" id="PTHR45728:SF3">
    <property type="entry name" value="ACETYL-COA CARBOXYLASE"/>
    <property type="match status" value="1"/>
</dbReference>
<accession>A0A9P7D1M8</accession>
<comment type="caution">
    <text evidence="3">The sequence shown here is derived from an EMBL/GenBank/DDBJ whole genome shotgun (WGS) entry which is preliminary data.</text>
</comment>
<dbReference type="PROSITE" id="PS50989">
    <property type="entry name" value="COA_CT_CTER"/>
    <property type="match status" value="1"/>
</dbReference>
<dbReference type="InterPro" id="IPR049076">
    <property type="entry name" value="ACCA"/>
</dbReference>
<feature type="domain" description="CoA carboxyltransferase C-terminal" evidence="2">
    <location>
        <begin position="1"/>
        <end position="268"/>
    </location>
</feature>
<dbReference type="Pfam" id="PF01039">
    <property type="entry name" value="Carboxyl_trans"/>
    <property type="match status" value="2"/>
</dbReference>
<evidence type="ECO:0000313" key="3">
    <source>
        <dbReference type="EMBL" id="KAG1776910.1"/>
    </source>
</evidence>
<dbReference type="Proteomes" id="UP000714275">
    <property type="component" value="Unassembled WGS sequence"/>
</dbReference>
<name>A0A9P7D1M8_9AGAM</name>
<gene>
    <name evidence="3" type="ORF">EV702DRAFT_1045919</name>
</gene>
<dbReference type="PANTHER" id="PTHR45728">
    <property type="entry name" value="ACETYL-COA CARBOXYLASE, ISOFORM A"/>
    <property type="match status" value="1"/>
</dbReference>
<dbReference type="Gene3D" id="3.90.226.10">
    <property type="entry name" value="2-enoyl-CoA Hydratase, Chain A, domain 1"/>
    <property type="match status" value="1"/>
</dbReference>
<dbReference type="OrthoDB" id="14612at2759"/>
<dbReference type="InterPro" id="IPR011763">
    <property type="entry name" value="COA_CT_C"/>
</dbReference>
<dbReference type="GO" id="GO:0003989">
    <property type="term" value="F:acetyl-CoA carboxylase activity"/>
    <property type="evidence" value="ECO:0007669"/>
    <property type="project" value="InterPro"/>
</dbReference>
<dbReference type="InterPro" id="IPR011762">
    <property type="entry name" value="COA_CT_N"/>
</dbReference>
<feature type="domain" description="CoA carboxyltransferase N-terminal" evidence="1">
    <location>
        <begin position="1"/>
        <end position="40"/>
    </location>
</feature>
<dbReference type="EMBL" id="JABBWD010000024">
    <property type="protein sequence ID" value="KAG1776910.1"/>
    <property type="molecule type" value="Genomic_DNA"/>
</dbReference>
<dbReference type="PROSITE" id="PS50980">
    <property type="entry name" value="COA_CT_NTER"/>
    <property type="match status" value="1"/>
</dbReference>
<organism evidence="3 4">
    <name type="scientific">Suillus placidus</name>
    <dbReference type="NCBI Taxonomy" id="48579"/>
    <lineage>
        <taxon>Eukaryota</taxon>
        <taxon>Fungi</taxon>
        <taxon>Dikarya</taxon>
        <taxon>Basidiomycota</taxon>
        <taxon>Agaricomycotina</taxon>
        <taxon>Agaricomycetes</taxon>
        <taxon>Agaricomycetidae</taxon>
        <taxon>Boletales</taxon>
        <taxon>Suillineae</taxon>
        <taxon>Suillaceae</taxon>
        <taxon>Suillus</taxon>
    </lineage>
</organism>
<evidence type="ECO:0000259" key="1">
    <source>
        <dbReference type="PROSITE" id="PS50980"/>
    </source>
</evidence>